<accession>A0A6G1K8G6</accession>
<keyword evidence="5" id="KW-0812">Transmembrane</keyword>
<name>A0A6G1K8G6_9PLEO</name>
<evidence type="ECO:0000313" key="12">
    <source>
        <dbReference type="EMBL" id="KAF2708731.1"/>
    </source>
</evidence>
<evidence type="ECO:0000256" key="8">
    <source>
        <dbReference type="ARBA" id="ARBA00022989"/>
    </source>
</evidence>
<evidence type="ECO:0000256" key="3">
    <source>
        <dbReference type="ARBA" id="ARBA00022448"/>
    </source>
</evidence>
<sequence>MKSSSWAATRSRAQSARTCTYVHPSLDPHGHSPSLSNSSSHTDGISGDWGNPYAAGGQPGKGTVAYAMSSNRLNPMAGFIRKGVRNLEMRRSKR</sequence>
<protein>
    <submittedName>
        <fullName evidence="12">Uncharacterized protein</fullName>
    </submittedName>
</protein>
<keyword evidence="6" id="KW-0999">Mitochondrion inner membrane</keyword>
<comment type="subcellular location">
    <subcellularLocation>
        <location evidence="1">Mitochondrion inner membrane</location>
        <topology evidence="1">Single-pass membrane protein</topology>
    </subcellularLocation>
</comment>
<evidence type="ECO:0000256" key="11">
    <source>
        <dbReference type="SAM" id="MobiDB-lite"/>
    </source>
</evidence>
<evidence type="ECO:0000256" key="1">
    <source>
        <dbReference type="ARBA" id="ARBA00004434"/>
    </source>
</evidence>
<keyword evidence="9" id="KW-0496">Mitochondrion</keyword>
<evidence type="ECO:0000256" key="10">
    <source>
        <dbReference type="ARBA" id="ARBA00023136"/>
    </source>
</evidence>
<organism evidence="12 13">
    <name type="scientific">Pleomassaria siparia CBS 279.74</name>
    <dbReference type="NCBI Taxonomy" id="1314801"/>
    <lineage>
        <taxon>Eukaryota</taxon>
        <taxon>Fungi</taxon>
        <taxon>Dikarya</taxon>
        <taxon>Ascomycota</taxon>
        <taxon>Pezizomycotina</taxon>
        <taxon>Dothideomycetes</taxon>
        <taxon>Pleosporomycetidae</taxon>
        <taxon>Pleosporales</taxon>
        <taxon>Pleomassariaceae</taxon>
        <taxon>Pleomassaria</taxon>
    </lineage>
</organism>
<gene>
    <name evidence="12" type="ORF">K504DRAFT_288016</name>
</gene>
<dbReference type="GO" id="GO:0045275">
    <property type="term" value="C:respiratory chain complex III"/>
    <property type="evidence" value="ECO:0007669"/>
    <property type="project" value="InterPro"/>
</dbReference>
<dbReference type="Gene3D" id="1.20.5.210">
    <property type="entry name" value="Cytochrome b-c1 complex subunit 8"/>
    <property type="match status" value="1"/>
</dbReference>
<keyword evidence="3" id="KW-0813">Transport</keyword>
<evidence type="ECO:0000256" key="5">
    <source>
        <dbReference type="ARBA" id="ARBA00022692"/>
    </source>
</evidence>
<reference evidence="12" key="1">
    <citation type="journal article" date="2020" name="Stud. Mycol.">
        <title>101 Dothideomycetes genomes: a test case for predicting lifestyles and emergence of pathogens.</title>
        <authorList>
            <person name="Haridas S."/>
            <person name="Albert R."/>
            <person name="Binder M."/>
            <person name="Bloem J."/>
            <person name="Labutti K."/>
            <person name="Salamov A."/>
            <person name="Andreopoulos B."/>
            <person name="Baker S."/>
            <person name="Barry K."/>
            <person name="Bills G."/>
            <person name="Bluhm B."/>
            <person name="Cannon C."/>
            <person name="Castanera R."/>
            <person name="Culley D."/>
            <person name="Daum C."/>
            <person name="Ezra D."/>
            <person name="Gonzalez J."/>
            <person name="Henrissat B."/>
            <person name="Kuo A."/>
            <person name="Liang C."/>
            <person name="Lipzen A."/>
            <person name="Lutzoni F."/>
            <person name="Magnuson J."/>
            <person name="Mondo S."/>
            <person name="Nolan M."/>
            <person name="Ohm R."/>
            <person name="Pangilinan J."/>
            <person name="Park H.-J."/>
            <person name="Ramirez L."/>
            <person name="Alfaro M."/>
            <person name="Sun H."/>
            <person name="Tritt A."/>
            <person name="Yoshinaga Y."/>
            <person name="Zwiers L.-H."/>
            <person name="Turgeon B."/>
            <person name="Goodwin S."/>
            <person name="Spatafora J."/>
            <person name="Crous P."/>
            <person name="Grigoriev I."/>
        </authorList>
    </citation>
    <scope>NUCLEOTIDE SEQUENCE</scope>
    <source>
        <strain evidence="12">CBS 279.74</strain>
    </source>
</reference>
<dbReference type="GO" id="GO:0005743">
    <property type="term" value="C:mitochondrial inner membrane"/>
    <property type="evidence" value="ECO:0007669"/>
    <property type="project" value="UniProtKB-SubCell"/>
</dbReference>
<proteinExistence type="inferred from homology"/>
<evidence type="ECO:0000256" key="7">
    <source>
        <dbReference type="ARBA" id="ARBA00022982"/>
    </source>
</evidence>
<feature type="compositionally biased region" description="Low complexity" evidence="11">
    <location>
        <begin position="1"/>
        <end position="20"/>
    </location>
</feature>
<keyword evidence="4" id="KW-0679">Respiratory chain</keyword>
<evidence type="ECO:0000256" key="9">
    <source>
        <dbReference type="ARBA" id="ARBA00023128"/>
    </source>
</evidence>
<dbReference type="InterPro" id="IPR036642">
    <property type="entry name" value="Cyt_bc1_su8_sf"/>
</dbReference>
<dbReference type="AlphaFoldDB" id="A0A6G1K8G6"/>
<evidence type="ECO:0000256" key="2">
    <source>
        <dbReference type="ARBA" id="ARBA00007668"/>
    </source>
</evidence>
<dbReference type="GO" id="GO:0006122">
    <property type="term" value="P:mitochondrial electron transport, ubiquinol to cytochrome c"/>
    <property type="evidence" value="ECO:0007669"/>
    <property type="project" value="InterPro"/>
</dbReference>
<keyword evidence="8" id="KW-1133">Transmembrane helix</keyword>
<feature type="region of interest" description="Disordered" evidence="11">
    <location>
        <begin position="1"/>
        <end position="60"/>
    </location>
</feature>
<keyword evidence="7" id="KW-0249">Electron transport</keyword>
<evidence type="ECO:0000256" key="6">
    <source>
        <dbReference type="ARBA" id="ARBA00022792"/>
    </source>
</evidence>
<evidence type="ECO:0000256" key="4">
    <source>
        <dbReference type="ARBA" id="ARBA00022660"/>
    </source>
</evidence>
<keyword evidence="10" id="KW-0472">Membrane</keyword>
<comment type="similarity">
    <text evidence="2">Belongs to the UQCRQ/QCR8 family.</text>
</comment>
<dbReference type="OrthoDB" id="6683853at2759"/>
<evidence type="ECO:0000313" key="13">
    <source>
        <dbReference type="Proteomes" id="UP000799428"/>
    </source>
</evidence>
<dbReference type="Proteomes" id="UP000799428">
    <property type="component" value="Unassembled WGS sequence"/>
</dbReference>
<dbReference type="EMBL" id="MU005771">
    <property type="protein sequence ID" value="KAF2708731.1"/>
    <property type="molecule type" value="Genomic_DNA"/>
</dbReference>
<keyword evidence="13" id="KW-1185">Reference proteome</keyword>